<dbReference type="AlphaFoldDB" id="A0A174DQC3"/>
<dbReference type="GO" id="GO:0006046">
    <property type="term" value="P:N-acetylglucosamine catabolic process"/>
    <property type="evidence" value="ECO:0007669"/>
    <property type="project" value="TreeGrafter"/>
</dbReference>
<feature type="domain" description="Amidohydrolase-related" evidence="8">
    <location>
        <begin position="55"/>
        <end position="384"/>
    </location>
</feature>
<evidence type="ECO:0000313" key="10">
    <source>
        <dbReference type="EMBL" id="SQB04220.1"/>
    </source>
</evidence>
<comment type="similarity">
    <text evidence="1 5">Belongs to the metallo-dependent hydrolases superfamily. NagA family.</text>
</comment>
<dbReference type="SUPFAM" id="SSF51556">
    <property type="entry name" value="Metallo-dependent hydrolases"/>
    <property type="match status" value="1"/>
</dbReference>
<reference evidence="10 12" key="2">
    <citation type="submission" date="2018-06" db="EMBL/GenBank/DDBJ databases">
        <authorList>
            <consortium name="Pathogen Informatics"/>
            <person name="Doyle S."/>
        </authorList>
    </citation>
    <scope>NUCLEOTIDE SEQUENCE [LARGE SCALE GENOMIC DNA]</scope>
    <source>
        <strain evidence="10 12">NCTC11224</strain>
    </source>
</reference>
<gene>
    <name evidence="9" type="primary">nagA2</name>
    <name evidence="9" type="ORF">ERS852480_00776</name>
    <name evidence="10" type="ORF">NCTC11224_00628</name>
</gene>
<proteinExistence type="inferred from homology"/>
<dbReference type="EC" id="3.5.1.25" evidence="9"/>
<feature type="binding site" evidence="7">
    <location>
        <position position="200"/>
    </location>
    <ligand>
        <name>Zn(2+)</name>
        <dbReference type="ChEBI" id="CHEBI:29105"/>
    </ligand>
</feature>
<dbReference type="Proteomes" id="UP000251853">
    <property type="component" value="Unassembled WGS sequence"/>
</dbReference>
<dbReference type="InterPro" id="IPR032466">
    <property type="entry name" value="Metal_Hydrolase"/>
</dbReference>
<dbReference type="GO" id="GO:0008448">
    <property type="term" value="F:N-acetylglucosamine-6-phosphate deacetylase activity"/>
    <property type="evidence" value="ECO:0007669"/>
    <property type="project" value="UniProtKB-EC"/>
</dbReference>
<evidence type="ECO:0000256" key="7">
    <source>
        <dbReference type="PIRSR" id="PIRSR038994-3"/>
    </source>
</evidence>
<keyword evidence="3 5" id="KW-0378">Hydrolase</keyword>
<protein>
    <submittedName>
        <fullName evidence="9">N-acetylglucosamine-6-phosphate deacetylase NagA</fullName>
        <ecNumber evidence="9">3.5.1.25</ecNumber>
    </submittedName>
</protein>
<evidence type="ECO:0000256" key="1">
    <source>
        <dbReference type="ARBA" id="ARBA00010716"/>
    </source>
</evidence>
<keyword evidence="12" id="KW-1185">Reference proteome</keyword>
<evidence type="ECO:0000259" key="8">
    <source>
        <dbReference type="Pfam" id="PF01979"/>
    </source>
</evidence>
<dbReference type="PIRSF" id="PIRSF038994">
    <property type="entry name" value="NagA"/>
    <property type="match status" value="1"/>
</dbReference>
<organism evidence="9 11">
    <name type="scientific">Enterocloster clostridioformis</name>
    <dbReference type="NCBI Taxonomy" id="1531"/>
    <lineage>
        <taxon>Bacteria</taxon>
        <taxon>Bacillati</taxon>
        <taxon>Bacillota</taxon>
        <taxon>Clostridia</taxon>
        <taxon>Lachnospirales</taxon>
        <taxon>Lachnospiraceae</taxon>
        <taxon>Enterocloster</taxon>
    </lineage>
</organism>
<dbReference type="InterPro" id="IPR003764">
    <property type="entry name" value="GlcNAc_6-P_deAcase"/>
</dbReference>
<feature type="binding site" evidence="7">
    <location>
        <position position="134"/>
    </location>
    <ligand>
        <name>Zn(2+)</name>
        <dbReference type="ChEBI" id="CHEBI:29105"/>
    </ligand>
</feature>
<keyword evidence="2 7" id="KW-0479">Metal-binding</keyword>
<dbReference type="InterPro" id="IPR011059">
    <property type="entry name" value="Metal-dep_hydrolase_composite"/>
</dbReference>
<feature type="binding site" evidence="7">
    <location>
        <position position="221"/>
    </location>
    <ligand>
        <name>Zn(2+)</name>
        <dbReference type="ChEBI" id="CHEBI:29105"/>
    </ligand>
</feature>
<evidence type="ECO:0000313" key="11">
    <source>
        <dbReference type="Proteomes" id="UP000095512"/>
    </source>
</evidence>
<dbReference type="CDD" id="cd00854">
    <property type="entry name" value="NagA"/>
    <property type="match status" value="1"/>
</dbReference>
<dbReference type="PANTHER" id="PTHR11113">
    <property type="entry name" value="N-ACETYLGLUCOSAMINE-6-PHOSPHATE DEACETYLASE"/>
    <property type="match status" value="1"/>
</dbReference>
<evidence type="ECO:0000256" key="5">
    <source>
        <dbReference type="PIRNR" id="PIRNR038994"/>
    </source>
</evidence>
<comment type="cofactor">
    <cofactor evidence="7">
        <name>a divalent metal cation</name>
        <dbReference type="ChEBI" id="CHEBI:60240"/>
    </cofactor>
    <text evidence="7">Binds 1 divalent metal cation per subunit.</text>
</comment>
<evidence type="ECO:0000313" key="12">
    <source>
        <dbReference type="Proteomes" id="UP000251853"/>
    </source>
</evidence>
<evidence type="ECO:0000256" key="3">
    <source>
        <dbReference type="ARBA" id="ARBA00022801"/>
    </source>
</evidence>
<accession>A0A174DQC3</accession>
<dbReference type="Pfam" id="PF01979">
    <property type="entry name" value="Amidohydro_1"/>
    <property type="match status" value="1"/>
</dbReference>
<evidence type="ECO:0000256" key="6">
    <source>
        <dbReference type="PIRSR" id="PIRSR038994-1"/>
    </source>
</evidence>
<evidence type="ECO:0000256" key="2">
    <source>
        <dbReference type="ARBA" id="ARBA00022723"/>
    </source>
</evidence>
<name>A0A174DQC3_9FIRM</name>
<dbReference type="EMBL" id="CZAB01000004">
    <property type="protein sequence ID" value="CUO27683.1"/>
    <property type="molecule type" value="Genomic_DNA"/>
</dbReference>
<dbReference type="InterPro" id="IPR006680">
    <property type="entry name" value="Amidohydro-rel"/>
</dbReference>
<dbReference type="Gene3D" id="3.20.20.140">
    <property type="entry name" value="Metal-dependent hydrolases"/>
    <property type="match status" value="1"/>
</dbReference>
<dbReference type="GO" id="GO:0046872">
    <property type="term" value="F:metal ion binding"/>
    <property type="evidence" value="ECO:0007669"/>
    <property type="project" value="UniProtKB-KW"/>
</dbReference>
<evidence type="ECO:0000313" key="9">
    <source>
        <dbReference type="EMBL" id="CUO27683.1"/>
    </source>
</evidence>
<dbReference type="Proteomes" id="UP000095512">
    <property type="component" value="Unassembled WGS sequence"/>
</dbReference>
<sequence>MKHIIFKNARVIMPDAVLKNHYVYVIDGLIKSIDQEPVPENLTRETEIINCQGNYLSPGFIDTHCHGGGGADFMDGTVQDILIAARAHLKHGTTALCPTTLTCSDQELFRFFKSYEAAKAVSEHMPHLLGIHLEGPYFSPAQAGAQPPEYLVCPKREHYMEILKRGSGNLVKWSIAPELPGALELGDELASRGILALMGHSNAKFDTVKLAVQHGYTQLTHFYSAMSTITRENGHRKLGLVEAGYLYDQLNIEIIADGIHLPPELLKLIVKCKDHSHICLVTDSMRGANMPDGPSLLGSKAHGTPVIIKDGIANMPAFDGFAGSVATTDRLVRVMTQKAGLPVWDAVRMASLNPAIFLGKQDQYGSIAPGKYADLLIFDDDIRISSVYVAGIRQ</sequence>
<dbReference type="NCBIfam" id="TIGR00221">
    <property type="entry name" value="nagA"/>
    <property type="match status" value="1"/>
</dbReference>
<dbReference type="EMBL" id="UAVW01000001">
    <property type="protein sequence ID" value="SQB04220.1"/>
    <property type="molecule type" value="Genomic_DNA"/>
</dbReference>
<reference evidence="9 11" key="1">
    <citation type="submission" date="2015-09" db="EMBL/GenBank/DDBJ databases">
        <authorList>
            <consortium name="Pathogen Informatics"/>
        </authorList>
    </citation>
    <scope>NUCLEOTIDE SEQUENCE [LARGE SCALE GENOMIC DNA]</scope>
    <source>
        <strain evidence="9 11">2789STDY5834865</strain>
    </source>
</reference>
<feature type="active site" description="Proton donor/acceptor" evidence="6">
    <location>
        <position position="283"/>
    </location>
</feature>
<dbReference type="Gene3D" id="2.30.40.10">
    <property type="entry name" value="Urease, subunit C, domain 1"/>
    <property type="match status" value="1"/>
</dbReference>
<dbReference type="RefSeq" id="WP_057571279.1">
    <property type="nucleotide sequence ID" value="NZ_CARCJL010000006.1"/>
</dbReference>
<dbReference type="SUPFAM" id="SSF51338">
    <property type="entry name" value="Composite domain of metallo-dependent hydrolases"/>
    <property type="match status" value="1"/>
</dbReference>
<evidence type="ECO:0000256" key="4">
    <source>
        <dbReference type="ARBA" id="ARBA00023277"/>
    </source>
</evidence>
<keyword evidence="4 5" id="KW-0119">Carbohydrate metabolism</keyword>
<dbReference type="PANTHER" id="PTHR11113:SF14">
    <property type="entry name" value="N-ACETYLGLUCOSAMINE-6-PHOSPHATE DEACETYLASE"/>
    <property type="match status" value="1"/>
</dbReference>